<dbReference type="Proteomes" id="UP000027997">
    <property type="component" value="Unassembled WGS sequence"/>
</dbReference>
<comment type="caution">
    <text evidence="2">The sequence shown here is derived from an EMBL/GenBank/DDBJ whole genome shotgun (WGS) entry which is preliminary data.</text>
</comment>
<keyword evidence="3" id="KW-1185">Reference proteome</keyword>
<keyword evidence="1" id="KW-0472">Membrane</keyword>
<sequence>MFPQSTLLDPPFWMLLGALQVLVFAGAGQWAKHVQLAMNWWKWSLVGGWWFSLLLTIAGAFTLLGENEGNAGWYFLGFVGTGLIVGGAILLKVLFVLNKPAANQS</sequence>
<feature type="transmembrane region" description="Helical" evidence="1">
    <location>
        <begin position="71"/>
        <end position="97"/>
    </location>
</feature>
<evidence type="ECO:0000256" key="1">
    <source>
        <dbReference type="SAM" id="Phobius"/>
    </source>
</evidence>
<organism evidence="2 3">
    <name type="scientific">Endozoicomonas elysicola</name>
    <dbReference type="NCBI Taxonomy" id="305900"/>
    <lineage>
        <taxon>Bacteria</taxon>
        <taxon>Pseudomonadati</taxon>
        <taxon>Pseudomonadota</taxon>
        <taxon>Gammaproteobacteria</taxon>
        <taxon>Oceanospirillales</taxon>
        <taxon>Endozoicomonadaceae</taxon>
        <taxon>Endozoicomonas</taxon>
    </lineage>
</organism>
<accession>A0A081KE69</accession>
<protein>
    <submittedName>
        <fullName evidence="2">Uncharacterized protein</fullName>
    </submittedName>
</protein>
<dbReference type="EMBL" id="JOJP01000001">
    <property type="protein sequence ID" value="KEI72445.1"/>
    <property type="molecule type" value="Genomic_DNA"/>
</dbReference>
<dbReference type="RefSeq" id="WP_020584789.1">
    <property type="nucleotide sequence ID" value="NZ_JOJP01000001.1"/>
</dbReference>
<feature type="transmembrane region" description="Helical" evidence="1">
    <location>
        <begin position="43"/>
        <end position="65"/>
    </location>
</feature>
<keyword evidence="1" id="KW-0812">Transmembrane</keyword>
<proteinExistence type="predicted"/>
<reference evidence="2 3" key="1">
    <citation type="submission" date="2014-06" db="EMBL/GenBank/DDBJ databases">
        <title>Whole Genome Sequences of Three Symbiotic Endozoicomonas Bacteria.</title>
        <authorList>
            <person name="Neave M.J."/>
            <person name="Apprill A."/>
            <person name="Voolstra C.R."/>
        </authorList>
    </citation>
    <scope>NUCLEOTIDE SEQUENCE [LARGE SCALE GENOMIC DNA]</scope>
    <source>
        <strain evidence="2 3">DSM 22380</strain>
    </source>
</reference>
<evidence type="ECO:0000313" key="3">
    <source>
        <dbReference type="Proteomes" id="UP000027997"/>
    </source>
</evidence>
<feature type="transmembrane region" description="Helical" evidence="1">
    <location>
        <begin position="12"/>
        <end position="31"/>
    </location>
</feature>
<name>A0A081KE69_9GAMM</name>
<gene>
    <name evidence="2" type="ORF">GV64_18455</name>
</gene>
<keyword evidence="1" id="KW-1133">Transmembrane helix</keyword>
<dbReference type="STRING" id="305900.GV64_18455"/>
<dbReference type="AlphaFoldDB" id="A0A081KE69"/>
<evidence type="ECO:0000313" key="2">
    <source>
        <dbReference type="EMBL" id="KEI72445.1"/>
    </source>
</evidence>